<dbReference type="GO" id="GO:0003677">
    <property type="term" value="F:DNA binding"/>
    <property type="evidence" value="ECO:0007669"/>
    <property type="project" value="InterPro"/>
</dbReference>
<sequence length="685" mass="76721">MTTASLDEDHPSRRASLLREAENERLRIMEQILQHFIGNVPSDIDSLRRVAETLNGEHSRQPNSVRNEGADDSDDSAIGEESFTVNEISENAARPFPTPCALIILESSRIGTFRNAFSDRHEISDEKEYYRAKHLQSSGPTLSAVTQWFPPQPVAEFLISIFFKYGQTNYFYVEEKWATAQLQSIYKQKSSGSSDDSPAWCIVLMLLAIGTQFVDLDSVEDSEQSVGSPSHDGSAAEDDVGVTLYMQAVKLIPDILTIASMESVQAFLLLGVYTLPLDTSGLSYTYLGMAIKMAIQNGMHRRYSGVSLDEHGLEVRKRLWWTVYTLEKRICILHGRPLSISSSDIDAELPTDMPNFQPPNFANLRAIIMLNRHLESIASTIIQLRNSPKSLQIDRLDELMRHSESLKSLWSSLPSDIYCNDLDPQKSMFRANVHLNLAFLLTQVFMGRPFLFTYSKVSGSSEPTRSRASIARATLASDCIQAAHQILDLCQLLNDHGGLARASYIELSACRTALLVFLAHSLNENTKRLRKSLTNGMSLMRLMTRGIDSAKSEFSIIELLERAITRLNARPVSEAGNINQQPSGYEKYKHWAQLWKQQSPQAQNGLIQMNPQPTETPSTDEVTELLWSSAETNMSNFALDPFFAYSQPIGESEVGQPGNYLYQSDTGTLPNLSLESGWMGYQMPQ</sequence>
<name>A0A3D8QB99_9HELO</name>
<dbReference type="CDD" id="cd12148">
    <property type="entry name" value="fungal_TF_MHR"/>
    <property type="match status" value="1"/>
</dbReference>
<dbReference type="PANTHER" id="PTHR46910:SF23">
    <property type="entry name" value="THIAMINE REPRESSIBLE GENES REGULATORY PROTEIN THI1"/>
    <property type="match status" value="1"/>
</dbReference>
<dbReference type="Pfam" id="PF04082">
    <property type="entry name" value="Fungal_trans"/>
    <property type="match status" value="1"/>
</dbReference>
<dbReference type="EMBL" id="PDLN01000020">
    <property type="protein sequence ID" value="RDW59039.1"/>
    <property type="molecule type" value="Genomic_DNA"/>
</dbReference>
<dbReference type="InterPro" id="IPR050987">
    <property type="entry name" value="AtrR-like"/>
</dbReference>
<evidence type="ECO:0000313" key="4">
    <source>
        <dbReference type="EMBL" id="RDW59039.1"/>
    </source>
</evidence>
<evidence type="ECO:0000256" key="2">
    <source>
        <dbReference type="SAM" id="MobiDB-lite"/>
    </source>
</evidence>
<feature type="region of interest" description="Disordered" evidence="2">
    <location>
        <begin position="55"/>
        <end position="77"/>
    </location>
</feature>
<dbReference type="PANTHER" id="PTHR46910">
    <property type="entry name" value="TRANSCRIPTION FACTOR PDR1"/>
    <property type="match status" value="1"/>
</dbReference>
<gene>
    <name evidence="4" type="ORF">BP5796_11963</name>
</gene>
<dbReference type="GO" id="GO:0003700">
    <property type="term" value="F:DNA-binding transcription factor activity"/>
    <property type="evidence" value="ECO:0007669"/>
    <property type="project" value="InterPro"/>
</dbReference>
<protein>
    <recommendedName>
        <fullName evidence="3">Xylanolytic transcriptional activator regulatory domain-containing protein</fullName>
    </recommendedName>
</protein>
<dbReference type="AlphaFoldDB" id="A0A3D8QB99"/>
<dbReference type="InterPro" id="IPR007219">
    <property type="entry name" value="XnlR_reg_dom"/>
</dbReference>
<dbReference type="GO" id="GO:0006351">
    <property type="term" value="P:DNA-templated transcription"/>
    <property type="evidence" value="ECO:0007669"/>
    <property type="project" value="InterPro"/>
</dbReference>
<dbReference type="GO" id="GO:0008270">
    <property type="term" value="F:zinc ion binding"/>
    <property type="evidence" value="ECO:0007669"/>
    <property type="project" value="InterPro"/>
</dbReference>
<proteinExistence type="predicted"/>
<dbReference type="SMART" id="SM00906">
    <property type="entry name" value="Fungal_trans"/>
    <property type="match status" value="1"/>
</dbReference>
<feature type="domain" description="Xylanolytic transcriptional activator regulatory" evidence="3">
    <location>
        <begin position="283"/>
        <end position="356"/>
    </location>
</feature>
<evidence type="ECO:0000313" key="5">
    <source>
        <dbReference type="Proteomes" id="UP000256328"/>
    </source>
</evidence>
<evidence type="ECO:0000256" key="1">
    <source>
        <dbReference type="ARBA" id="ARBA00023242"/>
    </source>
</evidence>
<accession>A0A3D8QB99</accession>
<keyword evidence="1" id="KW-0539">Nucleus</keyword>
<organism evidence="4 5">
    <name type="scientific">Coleophoma crateriformis</name>
    <dbReference type="NCBI Taxonomy" id="565419"/>
    <lineage>
        <taxon>Eukaryota</taxon>
        <taxon>Fungi</taxon>
        <taxon>Dikarya</taxon>
        <taxon>Ascomycota</taxon>
        <taxon>Pezizomycotina</taxon>
        <taxon>Leotiomycetes</taxon>
        <taxon>Helotiales</taxon>
        <taxon>Dermateaceae</taxon>
        <taxon>Coleophoma</taxon>
    </lineage>
</organism>
<reference evidence="4 5" key="1">
    <citation type="journal article" date="2018" name="IMA Fungus">
        <title>IMA Genome-F 9: Draft genome sequence of Annulohypoxylon stygium, Aspergillus mulundensis, Berkeleyomyces basicola (syn. Thielaviopsis basicola), Ceratocystis smalleyi, two Cercospora beticola strains, Coleophoma cylindrospora, Fusarium fracticaudum, Phialophora cf. hyalina, and Morchella septimelata.</title>
        <authorList>
            <person name="Wingfield B.D."/>
            <person name="Bills G.F."/>
            <person name="Dong Y."/>
            <person name="Huang W."/>
            <person name="Nel W.J."/>
            <person name="Swalarsk-Parry B.S."/>
            <person name="Vaghefi N."/>
            <person name="Wilken P.M."/>
            <person name="An Z."/>
            <person name="de Beer Z.W."/>
            <person name="De Vos L."/>
            <person name="Chen L."/>
            <person name="Duong T.A."/>
            <person name="Gao Y."/>
            <person name="Hammerbacher A."/>
            <person name="Kikkert J.R."/>
            <person name="Li Y."/>
            <person name="Li H."/>
            <person name="Li K."/>
            <person name="Li Q."/>
            <person name="Liu X."/>
            <person name="Ma X."/>
            <person name="Naidoo K."/>
            <person name="Pethybridge S.J."/>
            <person name="Sun J."/>
            <person name="Steenkamp E.T."/>
            <person name="van der Nest M.A."/>
            <person name="van Wyk S."/>
            <person name="Wingfield M.J."/>
            <person name="Xiong C."/>
            <person name="Yue Q."/>
            <person name="Zhang X."/>
        </authorList>
    </citation>
    <scope>NUCLEOTIDE SEQUENCE [LARGE SCALE GENOMIC DNA]</scope>
    <source>
        <strain evidence="4 5">BP5796</strain>
    </source>
</reference>
<evidence type="ECO:0000259" key="3">
    <source>
        <dbReference type="SMART" id="SM00906"/>
    </source>
</evidence>
<dbReference type="OrthoDB" id="3921198at2759"/>
<keyword evidence="5" id="KW-1185">Reference proteome</keyword>
<comment type="caution">
    <text evidence="4">The sequence shown here is derived from an EMBL/GenBank/DDBJ whole genome shotgun (WGS) entry which is preliminary data.</text>
</comment>
<dbReference type="Proteomes" id="UP000256328">
    <property type="component" value="Unassembled WGS sequence"/>
</dbReference>